<evidence type="ECO:0000256" key="2">
    <source>
        <dbReference type="SAM" id="SignalP"/>
    </source>
</evidence>
<keyword evidence="4" id="KW-1185">Reference proteome</keyword>
<dbReference type="Gene3D" id="1.25.40.10">
    <property type="entry name" value="Tetratricopeptide repeat domain"/>
    <property type="match status" value="1"/>
</dbReference>
<evidence type="ECO:0000313" key="4">
    <source>
        <dbReference type="Proteomes" id="UP000250079"/>
    </source>
</evidence>
<gene>
    <name evidence="3" type="ORF">IMCC3135_19045</name>
</gene>
<dbReference type="SUPFAM" id="SSF81901">
    <property type="entry name" value="HCP-like"/>
    <property type="match status" value="1"/>
</dbReference>
<dbReference type="Proteomes" id="UP000250079">
    <property type="component" value="Chromosome"/>
</dbReference>
<evidence type="ECO:0000313" key="3">
    <source>
        <dbReference type="EMBL" id="ASJ73888.1"/>
    </source>
</evidence>
<name>A0A2Z2NVZ0_9GAMM</name>
<feature type="chain" id="PRO_5016314090" description="Beta-lactamase" evidence="2">
    <location>
        <begin position="32"/>
        <end position="305"/>
    </location>
</feature>
<accession>A0A2Z2NVZ0</accession>
<dbReference type="KEGG" id="gai:IMCC3135_19045"/>
<organism evidence="3 4">
    <name type="scientific">Granulosicoccus antarcticus IMCC3135</name>
    <dbReference type="NCBI Taxonomy" id="1192854"/>
    <lineage>
        <taxon>Bacteria</taxon>
        <taxon>Pseudomonadati</taxon>
        <taxon>Pseudomonadota</taxon>
        <taxon>Gammaproteobacteria</taxon>
        <taxon>Chromatiales</taxon>
        <taxon>Granulosicoccaceae</taxon>
        <taxon>Granulosicoccus</taxon>
    </lineage>
</organism>
<protein>
    <recommendedName>
        <fullName evidence="5">Beta-lactamase</fullName>
    </recommendedName>
</protein>
<dbReference type="SMART" id="SM00671">
    <property type="entry name" value="SEL1"/>
    <property type="match status" value="1"/>
</dbReference>
<feature type="signal peptide" evidence="2">
    <location>
        <begin position="1"/>
        <end position="31"/>
    </location>
</feature>
<evidence type="ECO:0000256" key="1">
    <source>
        <dbReference type="SAM" id="MobiDB-lite"/>
    </source>
</evidence>
<dbReference type="InterPro" id="IPR006597">
    <property type="entry name" value="Sel1-like"/>
</dbReference>
<dbReference type="RefSeq" id="WP_088919007.1">
    <property type="nucleotide sequence ID" value="NZ_CP018632.1"/>
</dbReference>
<feature type="compositionally biased region" description="Basic and acidic residues" evidence="1">
    <location>
        <begin position="267"/>
        <end position="281"/>
    </location>
</feature>
<proteinExistence type="predicted"/>
<evidence type="ECO:0008006" key="5">
    <source>
        <dbReference type="Google" id="ProtNLM"/>
    </source>
</evidence>
<keyword evidence="2" id="KW-0732">Signal</keyword>
<dbReference type="AlphaFoldDB" id="A0A2Z2NVZ0"/>
<reference evidence="3 4" key="1">
    <citation type="submission" date="2016-12" db="EMBL/GenBank/DDBJ databases">
        <authorList>
            <person name="Song W.-J."/>
            <person name="Kurnit D.M."/>
        </authorList>
    </citation>
    <scope>NUCLEOTIDE SEQUENCE [LARGE SCALE GENOMIC DNA]</scope>
    <source>
        <strain evidence="3 4">IMCC3135</strain>
    </source>
</reference>
<dbReference type="InterPro" id="IPR011990">
    <property type="entry name" value="TPR-like_helical_dom_sf"/>
</dbReference>
<feature type="region of interest" description="Disordered" evidence="1">
    <location>
        <begin position="255"/>
        <end position="281"/>
    </location>
</feature>
<dbReference type="EMBL" id="CP018632">
    <property type="protein sequence ID" value="ASJ73888.1"/>
    <property type="molecule type" value="Genomic_DNA"/>
</dbReference>
<sequence>MYKFYKDKGCVVSRLVCVVMLYLLAPSLAYSSDKVRVCNDSETQTLSVATVNNYSFGGQELWKEEGWYTVGAKNCEVVSNITPFYAVGFAFQVTDDDTIYNPVVKFDNFAAQKTLRMCADPRERFTYSRKQASEVGANCPENAYRARVSLFITAGNKLETIILNVDPDDYINAESLLDPNGVTDIEDISEDATISKSDARQQYEEACYGGHINACMYAGNFFLYGEGGPRNVPMARKLYEKACEYGSSNGCNSAKRLGGSSPAQTKEIAERKQVAREEKRLRNMQQRERLRELYKEGLPSPPVIQ</sequence>